<dbReference type="RefSeq" id="WP_266055068.1">
    <property type="nucleotide sequence ID" value="NZ_JAPFQN010000002.1"/>
</dbReference>
<sequence>MHQSVLLIIAGIIGSTVTYSLQKAGLNAILSSAIVGLFAGFLGQYTSHSNVAAALFCGSFVGMTSINLMPIMAVAIAGGTSGFIYYYTQSLFKGFGGKLGTIAFISVGFTFILLLFSKKNIAKLGKLLNNKQ</sequence>
<keyword evidence="1" id="KW-1133">Transmembrane helix</keyword>
<keyword evidence="1" id="KW-0812">Transmembrane</keyword>
<dbReference type="Proteomes" id="UP001209885">
    <property type="component" value="Unassembled WGS sequence"/>
</dbReference>
<feature type="transmembrane region" description="Helical" evidence="1">
    <location>
        <begin position="28"/>
        <end position="45"/>
    </location>
</feature>
<gene>
    <name evidence="2" type="ORF">OO013_02680</name>
</gene>
<organism evidence="2 3">
    <name type="scientific">Mangrovivirga halotolerans</name>
    <dbReference type="NCBI Taxonomy" id="2993936"/>
    <lineage>
        <taxon>Bacteria</taxon>
        <taxon>Pseudomonadati</taxon>
        <taxon>Bacteroidota</taxon>
        <taxon>Cytophagia</taxon>
        <taxon>Cytophagales</taxon>
        <taxon>Mangrovivirgaceae</taxon>
        <taxon>Mangrovivirga</taxon>
    </lineage>
</organism>
<evidence type="ECO:0008006" key="4">
    <source>
        <dbReference type="Google" id="ProtNLM"/>
    </source>
</evidence>
<dbReference type="EMBL" id="JAPFQN010000002">
    <property type="protein sequence ID" value="MCX2742752.1"/>
    <property type="molecule type" value="Genomic_DNA"/>
</dbReference>
<proteinExistence type="predicted"/>
<evidence type="ECO:0000256" key="1">
    <source>
        <dbReference type="SAM" id="Phobius"/>
    </source>
</evidence>
<keyword evidence="3" id="KW-1185">Reference proteome</keyword>
<keyword evidence="1" id="KW-0472">Membrane</keyword>
<evidence type="ECO:0000313" key="3">
    <source>
        <dbReference type="Proteomes" id="UP001209885"/>
    </source>
</evidence>
<accession>A0ABT3RMB7</accession>
<feature type="transmembrane region" description="Helical" evidence="1">
    <location>
        <begin position="66"/>
        <end position="87"/>
    </location>
</feature>
<comment type="caution">
    <text evidence="2">The sequence shown here is derived from an EMBL/GenBank/DDBJ whole genome shotgun (WGS) entry which is preliminary data.</text>
</comment>
<feature type="transmembrane region" description="Helical" evidence="1">
    <location>
        <begin position="99"/>
        <end position="116"/>
    </location>
</feature>
<evidence type="ECO:0000313" key="2">
    <source>
        <dbReference type="EMBL" id="MCX2742752.1"/>
    </source>
</evidence>
<name>A0ABT3RMB7_9BACT</name>
<protein>
    <recommendedName>
        <fullName evidence="4">DUF4203 domain-containing protein</fullName>
    </recommendedName>
</protein>
<reference evidence="2 3" key="1">
    <citation type="submission" date="2022-11" db="EMBL/GenBank/DDBJ databases">
        <title>The characterization of three novel Bacteroidetes species and genomic analysis of their roles in tidal elemental geochemical cycles.</title>
        <authorList>
            <person name="Ma K."/>
        </authorList>
    </citation>
    <scope>NUCLEOTIDE SEQUENCE [LARGE SCALE GENOMIC DNA]</scope>
    <source>
        <strain evidence="2 3">M17</strain>
    </source>
</reference>